<keyword evidence="1" id="KW-0479">Metal-binding</keyword>
<dbReference type="CDD" id="cd02249">
    <property type="entry name" value="ZZ"/>
    <property type="match status" value="1"/>
</dbReference>
<dbReference type="GO" id="GO:0008270">
    <property type="term" value="F:zinc ion binding"/>
    <property type="evidence" value="ECO:0007669"/>
    <property type="project" value="UniProtKB-KW"/>
</dbReference>
<feature type="region of interest" description="Disordered" evidence="4">
    <location>
        <begin position="85"/>
        <end position="153"/>
    </location>
</feature>
<feature type="compositionally biased region" description="Low complexity" evidence="4">
    <location>
        <begin position="183"/>
        <end position="201"/>
    </location>
</feature>
<evidence type="ECO:0000256" key="1">
    <source>
        <dbReference type="ARBA" id="ARBA00022723"/>
    </source>
</evidence>
<keyword evidence="3" id="KW-0862">Zinc</keyword>
<sequence>MAPGYFGCNACLRAIPSTEPRVHCLECDGFDLCSVCALGVEESVGEHRLAHRTRVFRRSGGGVHPAVSSSGTMVVYRALEESQTSQAFSPLPPLREVSTDTPLPALPPLPSSSPPISRLVASTPQTGGIPAPPVLPPRQSTVLSPQPTSVSTASFVDQGSIDGAAAHTVPARDAPQDPELPQLSGVSSRRLGRSSLSISSLPQSKYKTATPPPAQAATVAQELPPPRSDSPQAPSMVARSAAALRASTSTPPPPPPPPSTGWGPFFNPDMSPTPVFLTLVDAIFNYLDIRRTGNLTPEVYSSFLTNQGYVGNQNIWHSNLVASMGKSKEECADAALKRAFDLFGIQYLLRSRAREPTSPPADVKRQLQSFGASFARALTPSTPAAGTMPLLTRAGFLNITAIEVLCDPSRHHTGLARIVQMYDLGPVRAWGVLPRDVLANEPDPRMLERIARVQAAARERQSAHARSESVGAAAATGLRSAASLARTAVDGVGRIDPRDAVNVIQTVGETAYLVNRVSDQLQQDY</sequence>
<dbReference type="InterPro" id="IPR055936">
    <property type="entry name" value="DUF7514"/>
</dbReference>
<dbReference type="Pfam" id="PF00569">
    <property type="entry name" value="ZZ"/>
    <property type="match status" value="1"/>
</dbReference>
<name>A0AAW0CTP9_9AGAR</name>
<evidence type="ECO:0000259" key="5">
    <source>
        <dbReference type="Pfam" id="PF00569"/>
    </source>
</evidence>
<feature type="domain" description="DUF7514" evidence="6">
    <location>
        <begin position="263"/>
        <end position="453"/>
    </location>
</feature>
<keyword evidence="8" id="KW-1185">Reference proteome</keyword>
<feature type="compositionally biased region" description="Pro residues" evidence="4">
    <location>
        <begin position="250"/>
        <end position="259"/>
    </location>
</feature>
<evidence type="ECO:0000313" key="8">
    <source>
        <dbReference type="Proteomes" id="UP001362999"/>
    </source>
</evidence>
<reference evidence="7 8" key="1">
    <citation type="journal article" date="2024" name="J Genomics">
        <title>Draft genome sequencing and assembly of Favolaschia claudopus CIRM-BRFM 2984 isolated from oak limbs.</title>
        <authorList>
            <person name="Navarro D."/>
            <person name="Drula E."/>
            <person name="Chaduli D."/>
            <person name="Cazenave R."/>
            <person name="Ahrendt S."/>
            <person name="Wang J."/>
            <person name="Lipzen A."/>
            <person name="Daum C."/>
            <person name="Barry K."/>
            <person name="Grigoriev I.V."/>
            <person name="Favel A."/>
            <person name="Rosso M.N."/>
            <person name="Martin F."/>
        </authorList>
    </citation>
    <scope>NUCLEOTIDE SEQUENCE [LARGE SCALE GENOMIC DNA]</scope>
    <source>
        <strain evidence="7 8">CIRM-BRFM 2984</strain>
    </source>
</reference>
<dbReference type="InterPro" id="IPR043145">
    <property type="entry name" value="Znf_ZZ_sf"/>
</dbReference>
<feature type="domain" description="ZZ-type" evidence="5">
    <location>
        <begin position="6"/>
        <end position="37"/>
    </location>
</feature>
<feature type="compositionally biased region" description="Pro residues" evidence="4">
    <location>
        <begin position="104"/>
        <end position="113"/>
    </location>
</feature>
<organism evidence="7 8">
    <name type="scientific">Favolaschia claudopus</name>
    <dbReference type="NCBI Taxonomy" id="2862362"/>
    <lineage>
        <taxon>Eukaryota</taxon>
        <taxon>Fungi</taxon>
        <taxon>Dikarya</taxon>
        <taxon>Basidiomycota</taxon>
        <taxon>Agaricomycotina</taxon>
        <taxon>Agaricomycetes</taxon>
        <taxon>Agaricomycetidae</taxon>
        <taxon>Agaricales</taxon>
        <taxon>Marasmiineae</taxon>
        <taxon>Mycenaceae</taxon>
        <taxon>Favolaschia</taxon>
    </lineage>
</organism>
<dbReference type="Proteomes" id="UP001362999">
    <property type="component" value="Unassembled WGS sequence"/>
</dbReference>
<dbReference type="Gene3D" id="3.30.60.90">
    <property type="match status" value="1"/>
</dbReference>
<dbReference type="AlphaFoldDB" id="A0AAW0CTP9"/>
<evidence type="ECO:0000256" key="2">
    <source>
        <dbReference type="ARBA" id="ARBA00022771"/>
    </source>
</evidence>
<evidence type="ECO:0000256" key="3">
    <source>
        <dbReference type="ARBA" id="ARBA00022833"/>
    </source>
</evidence>
<dbReference type="InterPro" id="IPR000433">
    <property type="entry name" value="Znf_ZZ"/>
</dbReference>
<keyword evidence="2" id="KW-0863">Zinc-finger</keyword>
<evidence type="ECO:0008006" key="9">
    <source>
        <dbReference type="Google" id="ProtNLM"/>
    </source>
</evidence>
<evidence type="ECO:0000313" key="7">
    <source>
        <dbReference type="EMBL" id="KAK7042123.1"/>
    </source>
</evidence>
<protein>
    <recommendedName>
        <fullName evidence="9">ZZ-type domain-containing protein</fullName>
    </recommendedName>
</protein>
<proteinExistence type="predicted"/>
<accession>A0AAW0CTP9</accession>
<evidence type="ECO:0000256" key="4">
    <source>
        <dbReference type="SAM" id="MobiDB-lite"/>
    </source>
</evidence>
<evidence type="ECO:0000259" key="6">
    <source>
        <dbReference type="Pfam" id="PF24355"/>
    </source>
</evidence>
<gene>
    <name evidence="7" type="ORF">R3P38DRAFT_2888627</name>
</gene>
<dbReference type="Pfam" id="PF24355">
    <property type="entry name" value="DUF7514"/>
    <property type="match status" value="1"/>
</dbReference>
<dbReference type="EMBL" id="JAWWNJ010000013">
    <property type="protein sequence ID" value="KAK7042123.1"/>
    <property type="molecule type" value="Genomic_DNA"/>
</dbReference>
<feature type="compositionally biased region" description="Polar residues" evidence="4">
    <location>
        <begin position="138"/>
        <end position="153"/>
    </location>
</feature>
<feature type="region of interest" description="Disordered" evidence="4">
    <location>
        <begin position="169"/>
        <end position="266"/>
    </location>
</feature>
<dbReference type="SUPFAM" id="SSF57850">
    <property type="entry name" value="RING/U-box"/>
    <property type="match status" value="1"/>
</dbReference>
<comment type="caution">
    <text evidence="7">The sequence shown here is derived from an EMBL/GenBank/DDBJ whole genome shotgun (WGS) entry which is preliminary data.</text>
</comment>